<feature type="binding site" evidence="7">
    <location>
        <position position="514"/>
    </location>
    <ligand>
        <name>substrate</name>
    </ligand>
</feature>
<dbReference type="SUPFAM" id="SSF51445">
    <property type="entry name" value="(Trans)glycosidases"/>
    <property type="match status" value="1"/>
</dbReference>
<organism evidence="10 11">
    <name type="scientific">Propionibacterium cyclohexanicum</name>
    <dbReference type="NCBI Taxonomy" id="64702"/>
    <lineage>
        <taxon>Bacteria</taxon>
        <taxon>Bacillati</taxon>
        <taxon>Actinomycetota</taxon>
        <taxon>Actinomycetes</taxon>
        <taxon>Propionibacteriales</taxon>
        <taxon>Propionibacteriaceae</taxon>
        <taxon>Propionibacterium</taxon>
    </lineage>
</organism>
<dbReference type="InterPro" id="IPR013785">
    <property type="entry name" value="Aldolase_TIM"/>
</dbReference>
<keyword evidence="4 5" id="KW-0326">Glycosidase</keyword>
<dbReference type="InterPro" id="IPR017853">
    <property type="entry name" value="GH"/>
</dbReference>
<dbReference type="PANTHER" id="PTHR43053">
    <property type="entry name" value="GLYCOSIDASE FAMILY 31"/>
    <property type="match status" value="1"/>
</dbReference>
<dbReference type="PANTHER" id="PTHR43053:SF3">
    <property type="entry name" value="ALPHA-GALACTOSIDASE C-RELATED"/>
    <property type="match status" value="1"/>
</dbReference>
<evidence type="ECO:0000256" key="3">
    <source>
        <dbReference type="ARBA" id="ARBA00022801"/>
    </source>
</evidence>
<dbReference type="PRINTS" id="PR00743">
    <property type="entry name" value="GLHYDRLASE36"/>
</dbReference>
<reference evidence="10 11" key="1">
    <citation type="submission" date="2016-10" db="EMBL/GenBank/DDBJ databases">
        <authorList>
            <person name="de Groot N.N."/>
        </authorList>
    </citation>
    <scope>NUCLEOTIDE SEQUENCE [LARGE SCALE GENOMIC DNA]</scope>
    <source>
        <strain evidence="10 11">DSM 16859</strain>
    </source>
</reference>
<name>A0A1H9U0Y4_9ACTN</name>
<evidence type="ECO:0000256" key="5">
    <source>
        <dbReference type="PIRNR" id="PIRNR005536"/>
    </source>
</evidence>
<feature type="active site" description="Proton donor" evidence="6">
    <location>
        <position position="514"/>
    </location>
</feature>
<dbReference type="Gene3D" id="2.60.40.1180">
    <property type="entry name" value="Golgi alpha-mannosidase II"/>
    <property type="match status" value="1"/>
</dbReference>
<dbReference type="InterPro" id="IPR002252">
    <property type="entry name" value="Glyco_hydro_36"/>
</dbReference>
<feature type="domain" description="Glycosyl hydrolase family 36 N-terminal" evidence="9">
    <location>
        <begin position="21"/>
        <end position="249"/>
    </location>
</feature>
<feature type="binding site" evidence="7">
    <location>
        <position position="492"/>
    </location>
    <ligand>
        <name>substrate</name>
    </ligand>
</feature>
<feature type="binding site" evidence="7">
    <location>
        <position position="409"/>
    </location>
    <ligand>
        <name>substrate</name>
    </ligand>
</feature>
<dbReference type="Pfam" id="PF02065">
    <property type="entry name" value="Melibiase"/>
    <property type="match status" value="1"/>
</dbReference>
<evidence type="ECO:0000256" key="6">
    <source>
        <dbReference type="PIRSR" id="PIRSR005536-1"/>
    </source>
</evidence>
<dbReference type="EMBL" id="FOGZ01000034">
    <property type="protein sequence ID" value="SES03125.1"/>
    <property type="molecule type" value="Genomic_DNA"/>
</dbReference>
<dbReference type="InterPro" id="IPR013780">
    <property type="entry name" value="Glyco_hydro_b"/>
</dbReference>
<evidence type="ECO:0000313" key="11">
    <source>
        <dbReference type="Proteomes" id="UP000198815"/>
    </source>
</evidence>
<dbReference type="Pfam" id="PF16875">
    <property type="entry name" value="Glyco_hydro_36N"/>
    <property type="match status" value="1"/>
</dbReference>
<dbReference type="FunFam" id="3.20.20.70:FF:000118">
    <property type="entry name" value="Alpha-galactosidase"/>
    <property type="match status" value="1"/>
</dbReference>
<dbReference type="Pfam" id="PF16874">
    <property type="entry name" value="Glyco_hydro_36C"/>
    <property type="match status" value="1"/>
</dbReference>
<evidence type="ECO:0000256" key="2">
    <source>
        <dbReference type="ARBA" id="ARBA00012755"/>
    </source>
</evidence>
<dbReference type="EC" id="3.2.1.22" evidence="2 5"/>
<accession>A0A1H9U0Y4</accession>
<dbReference type="Gene3D" id="2.70.98.60">
    <property type="entry name" value="alpha-galactosidase from lactobacil brevis"/>
    <property type="match status" value="1"/>
</dbReference>
<dbReference type="RefSeq" id="WP_091971370.1">
    <property type="nucleotide sequence ID" value="NZ_FOGZ01000034.1"/>
</dbReference>
<keyword evidence="11" id="KW-1185">Reference proteome</keyword>
<dbReference type="InterPro" id="IPR050985">
    <property type="entry name" value="Alpha-glycosidase_related"/>
</dbReference>
<feature type="binding site" evidence="7">
    <location>
        <begin position="442"/>
        <end position="446"/>
    </location>
    <ligand>
        <name>substrate</name>
    </ligand>
</feature>
<dbReference type="GO" id="GO:0016052">
    <property type="term" value="P:carbohydrate catabolic process"/>
    <property type="evidence" value="ECO:0007669"/>
    <property type="project" value="InterPro"/>
</dbReference>
<evidence type="ECO:0000313" key="10">
    <source>
        <dbReference type="EMBL" id="SES03125.1"/>
    </source>
</evidence>
<protein>
    <recommendedName>
        <fullName evidence="2 5">Alpha-galactosidase</fullName>
        <ecNumber evidence="2 5">3.2.1.22</ecNumber>
    </recommendedName>
</protein>
<keyword evidence="3 5" id="KW-0378">Hydrolase</keyword>
<feature type="binding site" evidence="7">
    <location>
        <position position="164"/>
    </location>
    <ligand>
        <name>substrate</name>
    </ligand>
</feature>
<evidence type="ECO:0000259" key="9">
    <source>
        <dbReference type="Pfam" id="PF16875"/>
    </source>
</evidence>
<feature type="binding site" evidence="7">
    <location>
        <begin position="331"/>
        <end position="332"/>
    </location>
    <ligand>
        <name>substrate</name>
    </ligand>
</feature>
<dbReference type="Proteomes" id="UP000198815">
    <property type="component" value="Unassembled WGS sequence"/>
</dbReference>
<dbReference type="OrthoDB" id="9758822at2"/>
<dbReference type="PIRSF" id="PIRSF005536">
    <property type="entry name" value="Agal"/>
    <property type="match status" value="1"/>
</dbReference>
<dbReference type="InterPro" id="IPR038417">
    <property type="entry name" value="Alpga-gal_N_sf"/>
</dbReference>
<feature type="domain" description="Glycosyl hydrolase family 36 C-terminal" evidence="8">
    <location>
        <begin position="623"/>
        <end position="688"/>
    </location>
</feature>
<evidence type="ECO:0000256" key="4">
    <source>
        <dbReference type="ARBA" id="ARBA00023295"/>
    </source>
</evidence>
<gene>
    <name evidence="10" type="ORF">SAMN05443377_13418</name>
</gene>
<feature type="active site" description="Nucleophile" evidence="6">
    <location>
        <position position="444"/>
    </location>
</feature>
<evidence type="ECO:0000256" key="7">
    <source>
        <dbReference type="PIRSR" id="PIRSR005536-2"/>
    </source>
</evidence>
<comment type="similarity">
    <text evidence="5">Belongs to the glycosyl hydrolase.</text>
</comment>
<dbReference type="STRING" id="64702.SAMN05443377_13418"/>
<dbReference type="InterPro" id="IPR031705">
    <property type="entry name" value="Glyco_hydro_36_C"/>
</dbReference>
<dbReference type="GO" id="GO:0004557">
    <property type="term" value="F:alpha-galactosidase activity"/>
    <property type="evidence" value="ECO:0007669"/>
    <property type="project" value="UniProtKB-UniRule"/>
</dbReference>
<dbReference type="InterPro" id="IPR031704">
    <property type="entry name" value="Glyco_hydro_36_N"/>
</dbReference>
<dbReference type="InterPro" id="IPR000111">
    <property type="entry name" value="Glyco_hydro_27/36_CS"/>
</dbReference>
<dbReference type="CDD" id="cd14791">
    <property type="entry name" value="GH36"/>
    <property type="match status" value="1"/>
</dbReference>
<sequence>MPYTLIYEEPLSYVVREINRASYMADADGVRNYKVEQLPASYPTFGNTDLNAPALHVRYADGSRLTDLRYRSHRFTEGKSAIPGLPSSRDDDGSATTLDIVLHDAVHEIDCVLSITAFPYHDVFTQHVRIENHGAEPVVIDRVMSAHLPIGRADLDLVTLTGAWGREAYSSREPLRQGLQGIRSARGASGHGQVPFLALADRETTQDSGRAYGFTLVYSGNFAATCEVDMHDNTRVDVGINPFDFSWQLGPGEQFDAPEAICSVSQRGFNELSQRLHAFMTDCLVPARFARAERPVVINSWESAYFAFDGRSLLALAQRAARVGVELFVLDDGWFGARRDDVSTAMGDWFPNEPKLGGSLDELIGKIRDLGLDFGLWFEPEMVAEDSELFRTHPDWRMEVPGHEPQRIRSEYALDLTRREVQDHLIATLGGLLDRYEISYVKWDMNRNLTDLYSSSLPPDRQDEVAHRYILGVYRVLEALTRRHPDVLFESCAGGGGRFDAGMLAYTNQTWASDDTDAIARLRTQEGFSYVFPPSSMSCHVSAAPNHQLGRTTPMSTRLAVAQQGVLGYELNLTELDDAALAQVKDDIASYKARRAVLQFGVHSRLTTTEPGNEFAWQKTLDDRVIVTFVRVLARPNTVPKRLLLVDLDPTGNYRDEHGQVHTGSELMNIGLPLCSLSGDFASIVWELTKE</sequence>
<dbReference type="Gene3D" id="3.20.20.70">
    <property type="entry name" value="Aldolase class I"/>
    <property type="match status" value="1"/>
</dbReference>
<evidence type="ECO:0000259" key="8">
    <source>
        <dbReference type="Pfam" id="PF16874"/>
    </source>
</evidence>
<dbReference type="AlphaFoldDB" id="A0A1H9U0Y4"/>
<dbReference type="PROSITE" id="PS00512">
    <property type="entry name" value="ALPHA_GALACTOSIDASE"/>
    <property type="match status" value="1"/>
</dbReference>
<evidence type="ECO:0000256" key="1">
    <source>
        <dbReference type="ARBA" id="ARBA00001255"/>
    </source>
</evidence>
<proteinExistence type="inferred from homology"/>
<comment type="catalytic activity">
    <reaction evidence="1 5">
        <text>Hydrolysis of terminal, non-reducing alpha-D-galactose residues in alpha-D-galactosides, including galactose oligosaccharides, galactomannans and galactolipids.</text>
        <dbReference type="EC" id="3.2.1.22"/>
    </reaction>
</comment>